<dbReference type="GO" id="GO:0009705">
    <property type="term" value="C:plant-type vacuole membrane"/>
    <property type="evidence" value="ECO:0007669"/>
    <property type="project" value="TreeGrafter"/>
</dbReference>
<organism evidence="8 9">
    <name type="scientific">Musa balbisiana</name>
    <name type="common">Banana</name>
    <dbReference type="NCBI Taxonomy" id="52838"/>
    <lineage>
        <taxon>Eukaryota</taxon>
        <taxon>Viridiplantae</taxon>
        <taxon>Streptophyta</taxon>
        <taxon>Embryophyta</taxon>
        <taxon>Tracheophyta</taxon>
        <taxon>Spermatophyta</taxon>
        <taxon>Magnoliopsida</taxon>
        <taxon>Liliopsida</taxon>
        <taxon>Zingiberales</taxon>
        <taxon>Musaceae</taxon>
        <taxon>Musa</taxon>
    </lineage>
</organism>
<comment type="caution">
    <text evidence="8">The sequence shown here is derived from an EMBL/GenBank/DDBJ whole genome shotgun (WGS) entry which is preliminary data.</text>
</comment>
<keyword evidence="5 6" id="KW-0472">Membrane</keyword>
<keyword evidence="3 6" id="KW-0812">Transmembrane</keyword>
<evidence type="ECO:0000256" key="1">
    <source>
        <dbReference type="ARBA" id="ARBA00004128"/>
    </source>
</evidence>
<feature type="transmembrane region" description="Helical" evidence="6">
    <location>
        <begin position="60"/>
        <end position="79"/>
    </location>
</feature>
<evidence type="ECO:0000259" key="7">
    <source>
        <dbReference type="Pfam" id="PF06454"/>
    </source>
</evidence>
<evidence type="ECO:0000256" key="6">
    <source>
        <dbReference type="SAM" id="Phobius"/>
    </source>
</evidence>
<sequence>MDIPLDSNDGQHNRVSRKDLYSSGIIYSCTWILGIWRQAVSHARRFPIESKGRRKKLHEVGSVTAICFTCFLIRCFMVGLSAFDAEASLVVLDHPILDLIYYMLTEILPSALVLYILRKLPPKRVSGQYHPIR</sequence>
<dbReference type="Pfam" id="PF06454">
    <property type="entry name" value="THH1_TOM1-3_dom"/>
    <property type="match status" value="1"/>
</dbReference>
<keyword evidence="4 6" id="KW-1133">Transmembrane helix</keyword>
<gene>
    <name evidence="8" type="ORF">C4D60_Mb10t19430</name>
</gene>
<evidence type="ECO:0000313" key="8">
    <source>
        <dbReference type="EMBL" id="THU53915.1"/>
    </source>
</evidence>
<dbReference type="Proteomes" id="UP000317650">
    <property type="component" value="Chromosome 10"/>
</dbReference>
<dbReference type="EMBL" id="PYDT01000008">
    <property type="protein sequence ID" value="THU53915.1"/>
    <property type="molecule type" value="Genomic_DNA"/>
</dbReference>
<proteinExistence type="inferred from homology"/>
<accession>A0A4S8IYD6</accession>
<evidence type="ECO:0000256" key="5">
    <source>
        <dbReference type="ARBA" id="ARBA00023136"/>
    </source>
</evidence>
<keyword evidence="9" id="KW-1185">Reference proteome</keyword>
<dbReference type="InterPro" id="IPR009457">
    <property type="entry name" value="THH1/TOM1/TOM3_dom"/>
</dbReference>
<comment type="similarity">
    <text evidence="2">Belongs to the plant tobamovirus multiplication TOM1 protein family.</text>
</comment>
<dbReference type="InterPro" id="IPR040226">
    <property type="entry name" value="THH1/TOM1/TOM3"/>
</dbReference>
<dbReference type="PANTHER" id="PTHR31142:SF1">
    <property type="entry name" value="TOBAMOVIRUS MULTIPLICATION PROTEIN 1"/>
    <property type="match status" value="1"/>
</dbReference>
<dbReference type="PANTHER" id="PTHR31142">
    <property type="entry name" value="TOBAMOVIRUS MULTIPLICATION PROTEIN 1-LIKE ISOFORM X1"/>
    <property type="match status" value="1"/>
</dbReference>
<feature type="transmembrane region" description="Helical" evidence="6">
    <location>
        <begin position="20"/>
        <end position="39"/>
    </location>
</feature>
<dbReference type="AlphaFoldDB" id="A0A4S8IYD6"/>
<evidence type="ECO:0000313" key="9">
    <source>
        <dbReference type="Proteomes" id="UP000317650"/>
    </source>
</evidence>
<evidence type="ECO:0000256" key="4">
    <source>
        <dbReference type="ARBA" id="ARBA00022989"/>
    </source>
</evidence>
<evidence type="ECO:0000256" key="3">
    <source>
        <dbReference type="ARBA" id="ARBA00022692"/>
    </source>
</evidence>
<feature type="transmembrane region" description="Helical" evidence="6">
    <location>
        <begin position="99"/>
        <end position="117"/>
    </location>
</feature>
<reference evidence="8 9" key="1">
    <citation type="journal article" date="2019" name="Nat. Plants">
        <title>Genome sequencing of Musa balbisiana reveals subgenome evolution and function divergence in polyploid bananas.</title>
        <authorList>
            <person name="Yao X."/>
        </authorList>
    </citation>
    <scope>NUCLEOTIDE SEQUENCE [LARGE SCALE GENOMIC DNA]</scope>
    <source>
        <strain evidence="9">cv. DH-PKW</strain>
        <tissue evidence="8">Leaves</tissue>
    </source>
</reference>
<protein>
    <recommendedName>
        <fullName evidence="7">THH1/TOM1/TOM3 domain-containing protein</fullName>
    </recommendedName>
</protein>
<comment type="subcellular location">
    <subcellularLocation>
        <location evidence="1">Vacuole membrane</location>
        <topology evidence="1">Multi-pass membrane protein</topology>
    </subcellularLocation>
</comment>
<feature type="domain" description="THH1/TOM1/TOM3" evidence="7">
    <location>
        <begin position="43"/>
        <end position="133"/>
    </location>
</feature>
<name>A0A4S8IYD6_MUSBA</name>
<evidence type="ECO:0000256" key="2">
    <source>
        <dbReference type="ARBA" id="ARBA00006779"/>
    </source>
</evidence>